<proteinExistence type="predicted"/>
<dbReference type="AlphaFoldDB" id="A6K4W0"/>
<reference evidence="3" key="1">
    <citation type="submission" date="2005-09" db="EMBL/GenBank/DDBJ databases">
        <authorList>
            <person name="Mural R.J."/>
            <person name="Li P.W."/>
            <person name="Adams M.D."/>
            <person name="Amanatides P.G."/>
            <person name="Baden-Tillson H."/>
            <person name="Barnstead M."/>
            <person name="Chin S.H."/>
            <person name="Dew I."/>
            <person name="Evans C.A."/>
            <person name="Ferriera S."/>
            <person name="Flanigan M."/>
            <person name="Fosler C."/>
            <person name="Glodek A."/>
            <person name="Gu Z."/>
            <person name="Holt R.A."/>
            <person name="Jennings D."/>
            <person name="Kraft C.L."/>
            <person name="Lu F."/>
            <person name="Nguyen T."/>
            <person name="Nusskern D.R."/>
            <person name="Pfannkoch C.M."/>
            <person name="Sitter C."/>
            <person name="Sutton G.G."/>
            <person name="Venter J.C."/>
            <person name="Wang Z."/>
            <person name="Woodage T."/>
            <person name="Zheng X.H."/>
            <person name="Zhong F."/>
        </authorList>
    </citation>
    <scope>NUCLEOTIDE SEQUENCE [LARGE SCALE GENOMIC DNA]</scope>
    <source>
        <strain>BN</strain>
        <strain evidence="3">Sprague-Dawley</strain>
    </source>
</reference>
<evidence type="ECO:0000313" key="2">
    <source>
        <dbReference type="EMBL" id="EDL75900.1"/>
    </source>
</evidence>
<dbReference type="Proteomes" id="UP000234681">
    <property type="component" value="Chromosome 11"/>
</dbReference>
<dbReference type="EMBL" id="CH474018">
    <property type="protein sequence ID" value="EDL75900.1"/>
    <property type="molecule type" value="Genomic_DNA"/>
</dbReference>
<evidence type="ECO:0000256" key="1">
    <source>
        <dbReference type="SAM" id="MobiDB-lite"/>
    </source>
</evidence>
<accession>A6K4W0</accession>
<feature type="region of interest" description="Disordered" evidence="1">
    <location>
        <begin position="1"/>
        <end position="48"/>
    </location>
</feature>
<gene>
    <name evidence="2" type="ORF">rCG_47009</name>
</gene>
<evidence type="ECO:0000313" key="3">
    <source>
        <dbReference type="Proteomes" id="UP000234681"/>
    </source>
</evidence>
<name>A6K4W0_RAT</name>
<organism evidence="2 3">
    <name type="scientific">Rattus norvegicus</name>
    <name type="common">Rat</name>
    <dbReference type="NCBI Taxonomy" id="10116"/>
    <lineage>
        <taxon>Eukaryota</taxon>
        <taxon>Metazoa</taxon>
        <taxon>Chordata</taxon>
        <taxon>Craniata</taxon>
        <taxon>Vertebrata</taxon>
        <taxon>Euteleostomi</taxon>
        <taxon>Mammalia</taxon>
        <taxon>Eutheria</taxon>
        <taxon>Euarchontoglires</taxon>
        <taxon>Glires</taxon>
        <taxon>Rodentia</taxon>
        <taxon>Myomorpha</taxon>
        <taxon>Muroidea</taxon>
        <taxon>Muridae</taxon>
        <taxon>Murinae</taxon>
        <taxon>Rattus</taxon>
    </lineage>
</organism>
<sequence length="48" mass="5212">MASVREQGHSPSTPSCPSDCHGCLQPQPSNQEDLRRQPSHLRAVVTEG</sequence>
<protein>
    <submittedName>
        <fullName evidence="2">RCG47009</fullName>
    </submittedName>
</protein>